<evidence type="ECO:0000259" key="6">
    <source>
        <dbReference type="PROSITE" id="PS50067"/>
    </source>
</evidence>
<gene>
    <name evidence="7" type="ORF">GDO78_014431</name>
</gene>
<dbReference type="InterPro" id="IPR027640">
    <property type="entry name" value="Kinesin-like_fam"/>
</dbReference>
<dbReference type="GO" id="GO:0005875">
    <property type="term" value="C:microtubule associated complex"/>
    <property type="evidence" value="ECO:0007669"/>
    <property type="project" value="TreeGrafter"/>
</dbReference>
<dbReference type="GO" id="GO:0051231">
    <property type="term" value="P:spindle elongation"/>
    <property type="evidence" value="ECO:0007669"/>
    <property type="project" value="TreeGrafter"/>
</dbReference>
<dbReference type="PROSITE" id="PS50067">
    <property type="entry name" value="KINESIN_MOTOR_2"/>
    <property type="match status" value="1"/>
</dbReference>
<sequence length="133" mass="14589">MGSAGACSSCTRSDLYNEDILDLFDISRDPDSRHQKSNIRIHEDANGGIYVSGASTRSVNSEAELLQLLKEGALSRTTASTQMNSQSSRSHAIFTIHLHQTRVSESCLDLHVVHVQLFFPLTSLPQSIMSITV</sequence>
<dbReference type="GO" id="GO:0008017">
    <property type="term" value="F:microtubule binding"/>
    <property type="evidence" value="ECO:0007669"/>
    <property type="project" value="InterPro"/>
</dbReference>
<keyword evidence="3" id="KW-0067">ATP-binding</keyword>
<organism evidence="7 8">
    <name type="scientific">Eleutherodactylus coqui</name>
    <name type="common">Puerto Rican coqui</name>
    <dbReference type="NCBI Taxonomy" id="57060"/>
    <lineage>
        <taxon>Eukaryota</taxon>
        <taxon>Metazoa</taxon>
        <taxon>Chordata</taxon>
        <taxon>Craniata</taxon>
        <taxon>Vertebrata</taxon>
        <taxon>Euteleostomi</taxon>
        <taxon>Amphibia</taxon>
        <taxon>Batrachia</taxon>
        <taxon>Anura</taxon>
        <taxon>Neobatrachia</taxon>
        <taxon>Hyloidea</taxon>
        <taxon>Eleutherodactylidae</taxon>
        <taxon>Eleutherodactylinae</taxon>
        <taxon>Eleutherodactylus</taxon>
        <taxon>Eleutherodactylus</taxon>
    </lineage>
</organism>
<dbReference type="PANTHER" id="PTHR47969">
    <property type="entry name" value="CHROMOSOME-ASSOCIATED KINESIN KIF4A-RELATED"/>
    <property type="match status" value="1"/>
</dbReference>
<comment type="caution">
    <text evidence="5">Lacks conserved residue(s) required for the propagation of feature annotation.</text>
</comment>
<proteinExistence type="inferred from homology"/>
<dbReference type="GO" id="GO:0005524">
    <property type="term" value="F:ATP binding"/>
    <property type="evidence" value="ECO:0007669"/>
    <property type="project" value="UniProtKB-KW"/>
</dbReference>
<dbReference type="Gene3D" id="3.40.850.10">
    <property type="entry name" value="Kinesin motor domain"/>
    <property type="match status" value="1"/>
</dbReference>
<keyword evidence="2" id="KW-0547">Nucleotide-binding</keyword>
<reference evidence="7" key="1">
    <citation type="thesis" date="2020" institute="ProQuest LLC" country="789 East Eisenhower Parkway, Ann Arbor, MI, USA">
        <title>Comparative Genomics and Chromosome Evolution.</title>
        <authorList>
            <person name="Mudd A.B."/>
        </authorList>
    </citation>
    <scope>NUCLEOTIDE SEQUENCE</scope>
    <source>
        <strain evidence="7">HN-11 Male</strain>
        <tissue evidence="7">Kidney and liver</tissue>
    </source>
</reference>
<evidence type="ECO:0000256" key="3">
    <source>
        <dbReference type="ARBA" id="ARBA00022840"/>
    </source>
</evidence>
<dbReference type="GO" id="GO:0007018">
    <property type="term" value="P:microtubule-based movement"/>
    <property type="evidence" value="ECO:0007669"/>
    <property type="project" value="InterPro"/>
</dbReference>
<evidence type="ECO:0000256" key="4">
    <source>
        <dbReference type="ARBA" id="ARBA00023212"/>
    </source>
</evidence>
<evidence type="ECO:0000256" key="2">
    <source>
        <dbReference type="ARBA" id="ARBA00022741"/>
    </source>
</evidence>
<dbReference type="SUPFAM" id="SSF52540">
    <property type="entry name" value="P-loop containing nucleoside triphosphate hydrolases"/>
    <property type="match status" value="1"/>
</dbReference>
<evidence type="ECO:0000313" key="8">
    <source>
        <dbReference type="Proteomes" id="UP000770717"/>
    </source>
</evidence>
<name>A0A8J6EEK2_ELECQ</name>
<dbReference type="EMBL" id="WNTK01001230">
    <property type="protein sequence ID" value="KAG9467713.1"/>
    <property type="molecule type" value="Genomic_DNA"/>
</dbReference>
<keyword evidence="8" id="KW-1185">Reference proteome</keyword>
<dbReference type="AlphaFoldDB" id="A0A8J6EEK2"/>
<protein>
    <recommendedName>
        <fullName evidence="6">Kinesin motor domain-containing protein</fullName>
    </recommendedName>
</protein>
<dbReference type="OrthoDB" id="3176171at2759"/>
<evidence type="ECO:0000313" key="7">
    <source>
        <dbReference type="EMBL" id="KAG9467713.1"/>
    </source>
</evidence>
<dbReference type="GO" id="GO:0007052">
    <property type="term" value="P:mitotic spindle organization"/>
    <property type="evidence" value="ECO:0007669"/>
    <property type="project" value="TreeGrafter"/>
</dbReference>
<dbReference type="GO" id="GO:0003777">
    <property type="term" value="F:microtubule motor activity"/>
    <property type="evidence" value="ECO:0007669"/>
    <property type="project" value="InterPro"/>
</dbReference>
<keyword evidence="4" id="KW-0963">Cytoplasm</keyword>
<dbReference type="InterPro" id="IPR036961">
    <property type="entry name" value="Kinesin_motor_dom_sf"/>
</dbReference>
<accession>A0A8J6EEK2</accession>
<comment type="similarity">
    <text evidence="5">Belongs to the TRAFAC class myosin-kinesin ATPase superfamily. Kinesin family.</text>
</comment>
<evidence type="ECO:0000256" key="5">
    <source>
        <dbReference type="PROSITE-ProRule" id="PRU00283"/>
    </source>
</evidence>
<dbReference type="Pfam" id="PF00225">
    <property type="entry name" value="Kinesin"/>
    <property type="match status" value="1"/>
</dbReference>
<dbReference type="PANTHER" id="PTHR47969:SF32">
    <property type="entry name" value="KINESIN-LIKE PROTEIN KIF21B ISOFORM X1"/>
    <property type="match status" value="1"/>
</dbReference>
<dbReference type="InterPro" id="IPR027417">
    <property type="entry name" value="P-loop_NTPase"/>
</dbReference>
<comment type="subcellular location">
    <subcellularLocation>
        <location evidence="1">Cytoplasm</location>
        <location evidence="1">Cytoskeleton</location>
    </subcellularLocation>
</comment>
<dbReference type="InterPro" id="IPR001752">
    <property type="entry name" value="Kinesin_motor_dom"/>
</dbReference>
<evidence type="ECO:0000256" key="1">
    <source>
        <dbReference type="ARBA" id="ARBA00004245"/>
    </source>
</evidence>
<feature type="domain" description="Kinesin motor" evidence="6">
    <location>
        <begin position="1"/>
        <end position="133"/>
    </location>
</feature>
<dbReference type="Proteomes" id="UP000770717">
    <property type="component" value="Unassembled WGS sequence"/>
</dbReference>
<keyword evidence="4" id="KW-0206">Cytoskeleton</keyword>
<comment type="caution">
    <text evidence="7">The sequence shown here is derived from an EMBL/GenBank/DDBJ whole genome shotgun (WGS) entry which is preliminary data.</text>
</comment>